<dbReference type="AlphaFoldDB" id="A0A1N7P250"/>
<reference evidence="3" key="1">
    <citation type="submission" date="2017-01" db="EMBL/GenBank/DDBJ databases">
        <authorList>
            <person name="Varghese N."/>
            <person name="Submissions S."/>
        </authorList>
    </citation>
    <scope>NUCLEOTIDE SEQUENCE [LARGE SCALE GENOMIC DNA]</scope>
    <source>
        <strain evidence="3">DSM 45196</strain>
    </source>
</reference>
<dbReference type="RefSeq" id="WP_321173377.1">
    <property type="nucleotide sequence ID" value="NZ_JBHTNW010000003.1"/>
</dbReference>
<protein>
    <submittedName>
        <fullName evidence="2">Asp23 family, cell envelope-related function</fullName>
    </submittedName>
</protein>
<evidence type="ECO:0000313" key="3">
    <source>
        <dbReference type="Proteomes" id="UP000186795"/>
    </source>
</evidence>
<proteinExistence type="inferred from homology"/>
<dbReference type="Pfam" id="PF03780">
    <property type="entry name" value="Asp23"/>
    <property type="match status" value="1"/>
</dbReference>
<gene>
    <name evidence="2" type="ORF">SAMN05421790_11117</name>
</gene>
<dbReference type="Proteomes" id="UP000186795">
    <property type="component" value="Unassembled WGS sequence"/>
</dbReference>
<keyword evidence="3" id="KW-1185">Reference proteome</keyword>
<name>A0A1N7P250_9BACL</name>
<dbReference type="EMBL" id="FTOD01000011">
    <property type="protein sequence ID" value="SIT04616.1"/>
    <property type="molecule type" value="Genomic_DNA"/>
</dbReference>
<evidence type="ECO:0000313" key="2">
    <source>
        <dbReference type="EMBL" id="SIT04616.1"/>
    </source>
</evidence>
<organism evidence="2 3">
    <name type="scientific">Kroppenstedtia eburnea</name>
    <dbReference type="NCBI Taxonomy" id="714067"/>
    <lineage>
        <taxon>Bacteria</taxon>
        <taxon>Bacillati</taxon>
        <taxon>Bacillota</taxon>
        <taxon>Bacilli</taxon>
        <taxon>Bacillales</taxon>
        <taxon>Thermoactinomycetaceae</taxon>
        <taxon>Kroppenstedtia</taxon>
    </lineage>
</organism>
<accession>A0A1N7P250</accession>
<sequence>MGAPEREVQGALEAAVAAAAANTEGIQKVTGCEVEVKSPESLVREGERAVTVRLKMVVEYGANIPEVGKRVAGGVRQTIFRISGWGLSEIVLEVEDVYLPDHTAEEGPEKG</sequence>
<dbReference type="InterPro" id="IPR005531">
    <property type="entry name" value="Asp23"/>
</dbReference>
<evidence type="ECO:0000256" key="1">
    <source>
        <dbReference type="ARBA" id="ARBA00005721"/>
    </source>
</evidence>
<comment type="similarity">
    <text evidence="1">Belongs to the asp23 family.</text>
</comment>